<evidence type="ECO:0000256" key="1">
    <source>
        <dbReference type="SAM" id="MobiDB-lite"/>
    </source>
</evidence>
<dbReference type="EMBL" id="JAWDGP010004565">
    <property type="protein sequence ID" value="KAK3763387.1"/>
    <property type="molecule type" value="Genomic_DNA"/>
</dbReference>
<dbReference type="AlphaFoldDB" id="A0AAE0Z5X6"/>
<dbReference type="PANTHER" id="PTHR47272:SF1">
    <property type="entry name" value="PIGGYBAC TRANSPOSABLE ELEMENT-DERIVED PROTEIN 3-LIKE"/>
    <property type="match status" value="1"/>
</dbReference>
<reference evidence="3" key="1">
    <citation type="journal article" date="2023" name="G3 (Bethesda)">
        <title>A reference genome for the long-term kleptoplast-retaining sea slug Elysia crispata morphotype clarki.</title>
        <authorList>
            <person name="Eastman K.E."/>
            <person name="Pendleton A.L."/>
            <person name="Shaikh M.A."/>
            <person name="Suttiyut T."/>
            <person name="Ogas R."/>
            <person name="Tomko P."/>
            <person name="Gavelis G."/>
            <person name="Widhalm J.R."/>
            <person name="Wisecaver J.H."/>
        </authorList>
    </citation>
    <scope>NUCLEOTIDE SEQUENCE</scope>
    <source>
        <strain evidence="3">ECLA1</strain>
    </source>
</reference>
<feature type="region of interest" description="Disordered" evidence="1">
    <location>
        <begin position="102"/>
        <end position="121"/>
    </location>
</feature>
<evidence type="ECO:0000313" key="4">
    <source>
        <dbReference type="Proteomes" id="UP001283361"/>
    </source>
</evidence>
<dbReference type="InterPro" id="IPR029526">
    <property type="entry name" value="PGBD"/>
</dbReference>
<keyword evidence="4" id="KW-1185">Reference proteome</keyword>
<sequence length="121" mass="14053">MARNRFQKLMSHVHFVNNLEVSEEEKTDKLWRLRPWLDSLQNSLKKLPQEEHSSVDEVMVPFKGRSSVKQYMRNKPHQWGFKLWGRAGASGTLYEFDVYQGASGQQSKANPVSSARLQRSC</sequence>
<dbReference type="Pfam" id="PF13843">
    <property type="entry name" value="DDE_Tnp_1_7"/>
    <property type="match status" value="1"/>
</dbReference>
<evidence type="ECO:0000259" key="2">
    <source>
        <dbReference type="Pfam" id="PF13843"/>
    </source>
</evidence>
<organism evidence="3 4">
    <name type="scientific">Elysia crispata</name>
    <name type="common">lettuce slug</name>
    <dbReference type="NCBI Taxonomy" id="231223"/>
    <lineage>
        <taxon>Eukaryota</taxon>
        <taxon>Metazoa</taxon>
        <taxon>Spiralia</taxon>
        <taxon>Lophotrochozoa</taxon>
        <taxon>Mollusca</taxon>
        <taxon>Gastropoda</taxon>
        <taxon>Heterobranchia</taxon>
        <taxon>Euthyneura</taxon>
        <taxon>Panpulmonata</taxon>
        <taxon>Sacoglossa</taxon>
        <taxon>Placobranchoidea</taxon>
        <taxon>Plakobranchidae</taxon>
        <taxon>Elysia</taxon>
    </lineage>
</organism>
<feature type="domain" description="PiggyBac transposable element-derived protein" evidence="2">
    <location>
        <begin position="1"/>
        <end position="107"/>
    </location>
</feature>
<dbReference type="PANTHER" id="PTHR47272">
    <property type="entry name" value="DDE_TNP_1_7 DOMAIN-CONTAINING PROTEIN"/>
    <property type="match status" value="1"/>
</dbReference>
<evidence type="ECO:0000313" key="3">
    <source>
        <dbReference type="EMBL" id="KAK3763387.1"/>
    </source>
</evidence>
<proteinExistence type="predicted"/>
<name>A0AAE0Z5X6_9GAST</name>
<dbReference type="Proteomes" id="UP001283361">
    <property type="component" value="Unassembled WGS sequence"/>
</dbReference>
<gene>
    <name evidence="3" type="ORF">RRG08_042177</name>
</gene>
<protein>
    <recommendedName>
        <fullName evidence="2">PiggyBac transposable element-derived protein domain-containing protein</fullName>
    </recommendedName>
</protein>
<accession>A0AAE0Z5X6</accession>
<comment type="caution">
    <text evidence="3">The sequence shown here is derived from an EMBL/GenBank/DDBJ whole genome shotgun (WGS) entry which is preliminary data.</text>
</comment>